<dbReference type="AlphaFoldDB" id="A0A0P7YIC3"/>
<sequence length="92" mass="10359">MTPDVRNQKKTNMRLRFQQACEAHEAGDYELAALRISQISQMSASYIGVDSDLHSYGLRLTIAWAEFFIQDDTRDFNTWAVGQACTALRAAA</sequence>
<dbReference type="Proteomes" id="UP000050416">
    <property type="component" value="Unassembled WGS sequence"/>
</dbReference>
<dbReference type="EMBL" id="LJZQ01000007">
    <property type="protein sequence ID" value="KPQ29305.1"/>
    <property type="molecule type" value="Genomic_DNA"/>
</dbReference>
<dbReference type="STRING" id="1305731.GCA_000934705_03706"/>
<reference evidence="1 2" key="1">
    <citation type="submission" date="2015-09" db="EMBL/GenBank/DDBJ databases">
        <title>Identification and resolution of microdiversity through metagenomic sequencing of parallel consortia.</title>
        <authorList>
            <person name="Nelson W.C."/>
            <person name="Romine M.F."/>
            <person name="Lindemann S.R."/>
        </authorList>
    </citation>
    <scope>NUCLEOTIDE SEQUENCE [LARGE SCALE GENOMIC DNA]</scope>
    <source>
        <strain evidence="1">HL-55</strain>
    </source>
</reference>
<evidence type="ECO:0000313" key="1">
    <source>
        <dbReference type="EMBL" id="KPQ29305.1"/>
    </source>
</evidence>
<dbReference type="OrthoDB" id="6369145at2"/>
<organism evidence="1 2">
    <name type="scientific">Marinobacter excellens HL-55</name>
    <dbReference type="NCBI Taxonomy" id="1305731"/>
    <lineage>
        <taxon>Bacteria</taxon>
        <taxon>Pseudomonadati</taxon>
        <taxon>Pseudomonadota</taxon>
        <taxon>Gammaproteobacteria</taxon>
        <taxon>Pseudomonadales</taxon>
        <taxon>Marinobacteraceae</taxon>
        <taxon>Marinobacter</taxon>
    </lineage>
</organism>
<dbReference type="PATRIC" id="fig|1305731.5.peg.3443"/>
<name>A0A0P7YIC3_9GAMM</name>
<accession>A0A0P7YIC3</accession>
<protein>
    <submittedName>
        <fullName evidence="1">Uncharacterized protein</fullName>
    </submittedName>
</protein>
<evidence type="ECO:0000313" key="2">
    <source>
        <dbReference type="Proteomes" id="UP000050416"/>
    </source>
</evidence>
<gene>
    <name evidence="1" type="ORF">HLUCCX14_07205</name>
</gene>
<proteinExistence type="predicted"/>
<comment type="caution">
    <text evidence="1">The sequence shown here is derived from an EMBL/GenBank/DDBJ whole genome shotgun (WGS) entry which is preliminary data.</text>
</comment>